<evidence type="ECO:0000313" key="2">
    <source>
        <dbReference type="Proteomes" id="UP000813463"/>
    </source>
</evidence>
<feature type="signal peptide" evidence="1">
    <location>
        <begin position="1"/>
        <end position="22"/>
    </location>
</feature>
<proteinExistence type="predicted"/>
<dbReference type="InterPro" id="IPR049306">
    <property type="entry name" value="GLV1-2"/>
</dbReference>
<accession>A0A9R0J518</accession>
<evidence type="ECO:0000256" key="1">
    <source>
        <dbReference type="SAM" id="SignalP"/>
    </source>
</evidence>
<name>A0A9R0J518_SPIOL</name>
<keyword evidence="2" id="KW-1185">Reference proteome</keyword>
<reference evidence="3" key="2">
    <citation type="submission" date="2025-08" db="UniProtKB">
        <authorList>
            <consortium name="RefSeq"/>
        </authorList>
    </citation>
    <scope>IDENTIFICATION</scope>
    <source>
        <tissue evidence="3">Leaf</tissue>
    </source>
</reference>
<dbReference type="PANTHER" id="PTHR33743:SF19">
    <property type="entry name" value="PROTEIN GOLVEN 6"/>
    <property type="match status" value="1"/>
</dbReference>
<feature type="chain" id="PRO_5046961464" evidence="1">
    <location>
        <begin position="23"/>
        <end position="172"/>
    </location>
</feature>
<dbReference type="PANTHER" id="PTHR33743">
    <property type="entry name" value="PROTEIN GOLVEN 6-RELATED"/>
    <property type="match status" value="1"/>
</dbReference>
<dbReference type="GeneID" id="110799237"/>
<dbReference type="Proteomes" id="UP000813463">
    <property type="component" value="Chromosome 2"/>
</dbReference>
<sequence length="172" mass="19356">MRPSSFILFVLLLVLHIHLLRGAYGSRLGKFALKPASYDDAQPTNLENENALKKSDDDHSNNNVDKKEILSIDEEVNCKDGEDNCSSKGKYRKLIISTTIPTSSAKPFQKILDHGGEKMGIMKRDNKAQTLLSIHENPPTAFDVDKHKEFENAMDMTVMDYSPAKRKSPIHN</sequence>
<dbReference type="KEGG" id="soe:110799237"/>
<dbReference type="AlphaFoldDB" id="A0A9R0J518"/>
<keyword evidence="1" id="KW-0732">Signal</keyword>
<evidence type="ECO:0000313" key="3">
    <source>
        <dbReference type="RefSeq" id="XP_021860150.2"/>
    </source>
</evidence>
<protein>
    <submittedName>
        <fullName evidence="3">Uncharacterized protein</fullName>
    </submittedName>
</protein>
<dbReference type="RefSeq" id="XP_021860150.2">
    <property type="nucleotide sequence ID" value="XM_022004458.2"/>
</dbReference>
<organism evidence="2 3">
    <name type="scientific">Spinacia oleracea</name>
    <name type="common">Spinach</name>
    <dbReference type="NCBI Taxonomy" id="3562"/>
    <lineage>
        <taxon>Eukaryota</taxon>
        <taxon>Viridiplantae</taxon>
        <taxon>Streptophyta</taxon>
        <taxon>Embryophyta</taxon>
        <taxon>Tracheophyta</taxon>
        <taxon>Spermatophyta</taxon>
        <taxon>Magnoliopsida</taxon>
        <taxon>eudicotyledons</taxon>
        <taxon>Gunneridae</taxon>
        <taxon>Pentapetalae</taxon>
        <taxon>Caryophyllales</taxon>
        <taxon>Chenopodiaceae</taxon>
        <taxon>Chenopodioideae</taxon>
        <taxon>Anserineae</taxon>
        <taxon>Spinacia</taxon>
    </lineage>
</organism>
<dbReference type="Pfam" id="PF21529">
    <property type="entry name" value="GLV1-2"/>
    <property type="match status" value="1"/>
</dbReference>
<reference evidence="2" key="1">
    <citation type="journal article" date="2021" name="Nat. Commun.">
        <title>Genomic analyses provide insights into spinach domestication and the genetic basis of agronomic traits.</title>
        <authorList>
            <person name="Cai X."/>
            <person name="Sun X."/>
            <person name="Xu C."/>
            <person name="Sun H."/>
            <person name="Wang X."/>
            <person name="Ge C."/>
            <person name="Zhang Z."/>
            <person name="Wang Q."/>
            <person name="Fei Z."/>
            <person name="Jiao C."/>
            <person name="Wang Q."/>
        </authorList>
    </citation>
    <scope>NUCLEOTIDE SEQUENCE [LARGE SCALE GENOMIC DNA]</scope>
    <source>
        <strain evidence="2">cv. Varoflay</strain>
    </source>
</reference>
<gene>
    <name evidence="3" type="primary">LOC110799237</name>
</gene>